<evidence type="ECO:0000256" key="1">
    <source>
        <dbReference type="SAM" id="SignalP"/>
    </source>
</evidence>
<keyword evidence="1" id="KW-0732">Signal</keyword>
<dbReference type="Proteomes" id="UP001156921">
    <property type="component" value="Unassembled WGS sequence"/>
</dbReference>
<dbReference type="EMBL" id="BSOY01000005">
    <property type="protein sequence ID" value="GLS00451.1"/>
    <property type="molecule type" value="Genomic_DNA"/>
</dbReference>
<gene>
    <name evidence="2" type="ORF">GCM10007859_04570</name>
</gene>
<feature type="chain" id="PRO_5046418219" description="Lipoprotein" evidence="1">
    <location>
        <begin position="21"/>
        <end position="169"/>
    </location>
</feature>
<sequence length="169" mass="17987">MRAPVLIILTGLALGAAACATVETPAEPGPAVVSSSAPAPVAGHDWFYHRDGQEARLVYGLAESDDLRLGLDCHEGSGRLALSAVGGPDARPEIHLEAGGETERFAARSEPSELHEGVFLTAEAAADAPVFQRFRRLGWLALWLDGERQAYAPHPESAPNIERFFAFCG</sequence>
<reference evidence="3" key="1">
    <citation type="journal article" date="2019" name="Int. J. Syst. Evol. Microbiol.">
        <title>The Global Catalogue of Microorganisms (GCM) 10K type strain sequencing project: providing services to taxonomists for standard genome sequencing and annotation.</title>
        <authorList>
            <consortium name="The Broad Institute Genomics Platform"/>
            <consortium name="The Broad Institute Genome Sequencing Center for Infectious Disease"/>
            <person name="Wu L."/>
            <person name="Ma J."/>
        </authorList>
    </citation>
    <scope>NUCLEOTIDE SEQUENCE [LARGE SCALE GENOMIC DNA]</scope>
    <source>
        <strain evidence="3">NBRC 110107</strain>
    </source>
</reference>
<evidence type="ECO:0000313" key="3">
    <source>
        <dbReference type="Proteomes" id="UP001156921"/>
    </source>
</evidence>
<keyword evidence="3" id="KW-1185">Reference proteome</keyword>
<evidence type="ECO:0000313" key="2">
    <source>
        <dbReference type="EMBL" id="GLS00451.1"/>
    </source>
</evidence>
<comment type="caution">
    <text evidence="2">The sequence shown here is derived from an EMBL/GenBank/DDBJ whole genome shotgun (WGS) entry which is preliminary data.</text>
</comment>
<proteinExistence type="predicted"/>
<feature type="signal peptide" evidence="1">
    <location>
        <begin position="1"/>
        <end position="20"/>
    </location>
</feature>
<organism evidence="2 3">
    <name type="scientific">Brevundimonas denitrificans</name>
    <dbReference type="NCBI Taxonomy" id="1443434"/>
    <lineage>
        <taxon>Bacteria</taxon>
        <taxon>Pseudomonadati</taxon>
        <taxon>Pseudomonadota</taxon>
        <taxon>Alphaproteobacteria</taxon>
        <taxon>Caulobacterales</taxon>
        <taxon>Caulobacteraceae</taxon>
        <taxon>Brevundimonas</taxon>
    </lineage>
</organism>
<evidence type="ECO:0008006" key="4">
    <source>
        <dbReference type="Google" id="ProtNLM"/>
    </source>
</evidence>
<name>A0ABQ6BGK4_9CAUL</name>
<dbReference type="PROSITE" id="PS51257">
    <property type="entry name" value="PROKAR_LIPOPROTEIN"/>
    <property type="match status" value="1"/>
</dbReference>
<protein>
    <recommendedName>
        <fullName evidence="4">Lipoprotein</fullName>
    </recommendedName>
</protein>
<accession>A0ABQ6BGK4</accession>
<dbReference type="RefSeq" id="WP_284220684.1">
    <property type="nucleotide sequence ID" value="NZ_BSOY01000005.1"/>
</dbReference>